<protein>
    <submittedName>
        <fullName evidence="2">Hemerythrin domain-containing protein</fullName>
    </submittedName>
</protein>
<sequence>MERSQEERRLALEALNHPPPPALFAEPLNYFFAEHFRQRTLCSLLDDLAEHAPPDPEIVEVVMNFLRGDFGLHVRDEEEDLFPLLRRRAKPEDRIGDVLGELSHDHALDAFDAETILEAFGSHEPFPACDVETRNLLLRFSKNERRHLTCENAIILPLARARLLPEDLLNLGRRMAARHGEPYPEPENAH</sequence>
<evidence type="ECO:0000259" key="1">
    <source>
        <dbReference type="Pfam" id="PF01814"/>
    </source>
</evidence>
<proteinExistence type="predicted"/>
<accession>A0A926P0R2</accession>
<reference evidence="2" key="1">
    <citation type="submission" date="2020-05" db="EMBL/GenBank/DDBJ databases">
        <title>Identification of trans-AT polyketide cluster in two marine bacteria, producers of a novel glutaramide-containing polyketide sesbanimide D and analogs.</title>
        <authorList>
            <person name="Kacar D."/>
            <person name="Rodriguez P."/>
            <person name="Canedo L."/>
            <person name="Gonzalez E."/>
            <person name="Galan B."/>
            <person name="De La Calle F."/>
            <person name="Garcia J.L."/>
        </authorList>
    </citation>
    <scope>NUCLEOTIDE SEQUENCE</scope>
    <source>
        <strain evidence="2">PHM038</strain>
    </source>
</reference>
<gene>
    <name evidence="2" type="ORF">HK439_00155</name>
</gene>
<dbReference type="InterPro" id="IPR012312">
    <property type="entry name" value="Hemerythrin-like"/>
</dbReference>
<dbReference type="AlphaFoldDB" id="A0A926P0R2"/>
<evidence type="ECO:0000313" key="2">
    <source>
        <dbReference type="EMBL" id="MBD1544661.1"/>
    </source>
</evidence>
<dbReference type="EMBL" id="JABFCZ010000001">
    <property type="protein sequence ID" value="MBD1544661.1"/>
    <property type="molecule type" value="Genomic_DNA"/>
</dbReference>
<name>A0A926P0R2_9HYPH</name>
<dbReference type="Proteomes" id="UP000598467">
    <property type="component" value="Unassembled WGS sequence"/>
</dbReference>
<dbReference type="Gene3D" id="1.20.120.520">
    <property type="entry name" value="nmb1532 protein domain like"/>
    <property type="match status" value="1"/>
</dbReference>
<evidence type="ECO:0000313" key="3">
    <source>
        <dbReference type="Proteomes" id="UP000598467"/>
    </source>
</evidence>
<comment type="caution">
    <text evidence="2">The sequence shown here is derived from an EMBL/GenBank/DDBJ whole genome shotgun (WGS) entry which is preliminary data.</text>
</comment>
<dbReference type="RefSeq" id="WP_190289340.1">
    <property type="nucleotide sequence ID" value="NZ_JABFCZ010000001.1"/>
</dbReference>
<dbReference type="Pfam" id="PF01814">
    <property type="entry name" value="Hemerythrin"/>
    <property type="match status" value="1"/>
</dbReference>
<feature type="domain" description="Hemerythrin-like" evidence="1">
    <location>
        <begin position="28"/>
        <end position="159"/>
    </location>
</feature>
<organism evidence="2 3">
    <name type="scientific">Roseibium aggregatum</name>
    <dbReference type="NCBI Taxonomy" id="187304"/>
    <lineage>
        <taxon>Bacteria</taxon>
        <taxon>Pseudomonadati</taxon>
        <taxon>Pseudomonadota</taxon>
        <taxon>Alphaproteobacteria</taxon>
        <taxon>Hyphomicrobiales</taxon>
        <taxon>Stappiaceae</taxon>
        <taxon>Roseibium</taxon>
    </lineage>
</organism>